<keyword evidence="2" id="KW-1185">Reference proteome</keyword>
<dbReference type="Gene3D" id="1.10.260.40">
    <property type="entry name" value="lambda repressor-like DNA-binding domains"/>
    <property type="match status" value="1"/>
</dbReference>
<reference evidence="2" key="1">
    <citation type="submission" date="2017-09" db="EMBL/GenBank/DDBJ databases">
        <title>Genome sequence of Nannocystis excedens DSM 71.</title>
        <authorList>
            <person name="Blom J."/>
        </authorList>
    </citation>
    <scope>NUCLEOTIDE SEQUENCE [LARGE SCALE GENOMIC DNA]</scope>
    <source>
        <strain evidence="2">type strain: E19</strain>
    </source>
</reference>
<dbReference type="InterPro" id="IPR010982">
    <property type="entry name" value="Lambda_DNA-bd_dom_sf"/>
</dbReference>
<protein>
    <submittedName>
        <fullName evidence="1">Uncharacterized protein</fullName>
    </submittedName>
</protein>
<dbReference type="OrthoDB" id="7863224at2"/>
<sequence>MITEIPKAPKNEDFSVRLRKSIARNLRAPQGRGQQKWLREQLDAKFGIKVTAEGVRKWFAGEAFPRQEVVPKIAEVLEADEMWLLTGRTPGNPSASTGHRGAIASDGAVTLVAAHIQLAGGTIANASQGSSHNLEAIINLKHRPLTVLLASDALGFELAVNENAKDIVLVVPTTVPTIYEFYLLEIDELRDISRVIDDSLVFSLARNSVGMLCAGQTPLRIIRSFAKLDEAEAPMMSGFGSAKRSVDL</sequence>
<evidence type="ECO:0000313" key="1">
    <source>
        <dbReference type="EMBL" id="SON54240.1"/>
    </source>
</evidence>
<dbReference type="EMBL" id="LT960614">
    <property type="protein sequence ID" value="SON54240.1"/>
    <property type="molecule type" value="Genomic_DNA"/>
</dbReference>
<dbReference type="RefSeq" id="WP_099554397.1">
    <property type="nucleotide sequence ID" value="NZ_LT960614.1"/>
</dbReference>
<proteinExistence type="predicted"/>
<name>A0A2C9D1X0_9HYPH</name>
<dbReference type="GO" id="GO:0003677">
    <property type="term" value="F:DNA binding"/>
    <property type="evidence" value="ECO:0007669"/>
    <property type="project" value="InterPro"/>
</dbReference>
<dbReference type="Proteomes" id="UP000223606">
    <property type="component" value="Chromosome 1"/>
</dbReference>
<evidence type="ECO:0000313" key="2">
    <source>
        <dbReference type="Proteomes" id="UP000223606"/>
    </source>
</evidence>
<accession>A0A2C9D1X0</accession>
<organism evidence="1 2">
    <name type="scientific">Hartmannibacter diazotrophicus</name>
    <dbReference type="NCBI Taxonomy" id="1482074"/>
    <lineage>
        <taxon>Bacteria</taxon>
        <taxon>Pseudomonadati</taxon>
        <taxon>Pseudomonadota</taxon>
        <taxon>Alphaproteobacteria</taxon>
        <taxon>Hyphomicrobiales</taxon>
        <taxon>Pleomorphomonadaceae</taxon>
        <taxon>Hartmannibacter</taxon>
    </lineage>
</organism>
<dbReference type="AlphaFoldDB" id="A0A2C9D1X0"/>
<dbReference type="KEGG" id="hdi:HDIA_0699"/>
<gene>
    <name evidence="1" type="ORF">HDIA_0699</name>
</gene>